<organism evidence="2 3">
    <name type="scientific">Hydrogenophaga taeniospiralis CCUG 15921</name>
    <dbReference type="NCBI Taxonomy" id="1281780"/>
    <lineage>
        <taxon>Bacteria</taxon>
        <taxon>Pseudomonadati</taxon>
        <taxon>Pseudomonadota</taxon>
        <taxon>Betaproteobacteria</taxon>
        <taxon>Burkholderiales</taxon>
        <taxon>Comamonadaceae</taxon>
        <taxon>Hydrogenophaga</taxon>
    </lineage>
</organism>
<keyword evidence="3" id="KW-1185">Reference proteome</keyword>
<keyword evidence="2" id="KW-0808">Transferase</keyword>
<dbReference type="OrthoDB" id="9816564at2"/>
<evidence type="ECO:0000313" key="3">
    <source>
        <dbReference type="Proteomes" id="UP001152876"/>
    </source>
</evidence>
<dbReference type="InterPro" id="IPR001296">
    <property type="entry name" value="Glyco_trans_1"/>
</dbReference>
<dbReference type="PANTHER" id="PTHR46656:SF3">
    <property type="entry name" value="PUTATIVE-RELATED"/>
    <property type="match status" value="1"/>
</dbReference>
<name>A0A9X4SGN2_9BURK</name>
<dbReference type="CDD" id="cd03801">
    <property type="entry name" value="GT4_PimA-like"/>
    <property type="match status" value="1"/>
</dbReference>
<accession>A0A9X4SGN2</accession>
<evidence type="ECO:0000259" key="1">
    <source>
        <dbReference type="Pfam" id="PF00534"/>
    </source>
</evidence>
<protein>
    <submittedName>
        <fullName evidence="2">Glycosyl transferase group 3</fullName>
    </submittedName>
</protein>
<evidence type="ECO:0000313" key="2">
    <source>
        <dbReference type="EMBL" id="MDG5977176.1"/>
    </source>
</evidence>
<comment type="caution">
    <text evidence="2">The sequence shown here is derived from an EMBL/GenBank/DDBJ whole genome shotgun (WGS) entry which is preliminary data.</text>
</comment>
<sequence length="698" mass="77384">MIPHTDWLKQAPESPADMAFAVPAGIRLLLGIRPDIAHLKTDHLLDRIAVYAWWESDSRQDYAEMEWTLNPADLDTLRGLHADELLAQGGRGFTRMLRGNWPSVLDLVPGFTARTREVVVDESSFTQVLPQPLRLIWADRPDLQASYDIAQESGRIGLLMWWFGFGHKEYVRVAWRVDTSLRQLRPHGPQGAHPLPLFLSLIIQGRDDLRNLYPLDTETGWLAALIWWEQNGFHEFAVPSWSLRNHMELRGQLAEKSAGFDATRHMAPAPCARPLPYLPCLIWGARADLKAAFDLGNAAGCHGLEAWWKANGATEYAAVASLFEDPALQLPGLNIVGYAQSVIGIAEDVRMAARSAQIAGLPYCVIDAPMPGPARLDHTLDAQMVAAPVHPVSLFCLPPTEMIRLGMEGGRSLLTAGTYNIGAWPWELPAWPGYLAGVHQMVDEIWVFSEYVGAAFAGLGDKPVRRMPLAVELPAIAGPDRRALGLPADKFLFLVMFDGNSWLSRKNPVGAVRAFKAAFPSDQKVGMVIKAMGLENNSTGWQAMLDEIASDDRVVVINKTLSRSDVTRLTASCDAYVSLHRSEGFGRIIAEAMLLGVPTVVTDFSGNADFCTADTSYLVSGEQIPLNKGEYLFADGQFWCDPDISQASQQMVRLREDKTERMRLAANARKNITENYSIEAVARAYKARLQQLRQDHRI</sequence>
<dbReference type="Pfam" id="PF00534">
    <property type="entry name" value="Glycos_transf_1"/>
    <property type="match status" value="1"/>
</dbReference>
<dbReference type="RefSeq" id="WP_068175336.1">
    <property type="nucleotide sequence ID" value="NZ_AOGK01000017.1"/>
</dbReference>
<gene>
    <name evidence="2" type="ORF">H010_18083</name>
</gene>
<proteinExistence type="predicted"/>
<dbReference type="SUPFAM" id="SSF53756">
    <property type="entry name" value="UDP-Glycosyltransferase/glycogen phosphorylase"/>
    <property type="match status" value="1"/>
</dbReference>
<dbReference type="EMBL" id="AOGK01000017">
    <property type="protein sequence ID" value="MDG5977176.1"/>
    <property type="molecule type" value="Genomic_DNA"/>
</dbReference>
<dbReference type="GO" id="GO:0016757">
    <property type="term" value="F:glycosyltransferase activity"/>
    <property type="evidence" value="ECO:0007669"/>
    <property type="project" value="InterPro"/>
</dbReference>
<feature type="domain" description="Glycosyl transferase family 1" evidence="1">
    <location>
        <begin position="504"/>
        <end position="613"/>
    </location>
</feature>
<dbReference type="Gene3D" id="3.40.50.2000">
    <property type="entry name" value="Glycogen Phosphorylase B"/>
    <property type="match status" value="1"/>
</dbReference>
<reference evidence="2" key="1">
    <citation type="submission" date="2013-01" db="EMBL/GenBank/DDBJ databases">
        <title>Genome draft of Hydrogenophaga taeniospiralis 2K1.</title>
        <authorList>
            <person name="Gomila M."/>
            <person name="Lalucat J."/>
        </authorList>
    </citation>
    <scope>NUCLEOTIDE SEQUENCE</scope>
    <source>
        <strain evidence="2">CCUG 15921</strain>
    </source>
</reference>
<dbReference type="AlphaFoldDB" id="A0A9X4SGN2"/>
<dbReference type="PANTHER" id="PTHR46656">
    <property type="entry name" value="PUTATIVE-RELATED"/>
    <property type="match status" value="1"/>
</dbReference>
<dbReference type="Proteomes" id="UP001152876">
    <property type="component" value="Unassembled WGS sequence"/>
</dbReference>